<dbReference type="EMBL" id="JAHRIQ010095542">
    <property type="protein sequence ID" value="MEQ2252676.1"/>
    <property type="molecule type" value="Genomic_DNA"/>
</dbReference>
<organism evidence="1 2">
    <name type="scientific">Ilyodon furcidens</name>
    <name type="common">goldbreast splitfin</name>
    <dbReference type="NCBI Taxonomy" id="33524"/>
    <lineage>
        <taxon>Eukaryota</taxon>
        <taxon>Metazoa</taxon>
        <taxon>Chordata</taxon>
        <taxon>Craniata</taxon>
        <taxon>Vertebrata</taxon>
        <taxon>Euteleostomi</taxon>
        <taxon>Actinopterygii</taxon>
        <taxon>Neopterygii</taxon>
        <taxon>Teleostei</taxon>
        <taxon>Neoteleostei</taxon>
        <taxon>Acanthomorphata</taxon>
        <taxon>Ovalentaria</taxon>
        <taxon>Atherinomorphae</taxon>
        <taxon>Cyprinodontiformes</taxon>
        <taxon>Goodeidae</taxon>
        <taxon>Ilyodon</taxon>
    </lineage>
</organism>
<protein>
    <submittedName>
        <fullName evidence="1">Uncharacterized protein</fullName>
    </submittedName>
</protein>
<dbReference type="Proteomes" id="UP001482620">
    <property type="component" value="Unassembled WGS sequence"/>
</dbReference>
<sequence length="102" mass="10973">MRCHHVRQASSLCEFINLLKTHSFAGLYGGAVGSTVALQQEGPGVDSWPFSLCMRGFSPGTPASSHCMVVCVLPCDGLVTPPPAHRLLERSSLLVQIVKRLI</sequence>
<comment type="caution">
    <text evidence="1">The sequence shown here is derived from an EMBL/GenBank/DDBJ whole genome shotgun (WGS) entry which is preliminary data.</text>
</comment>
<evidence type="ECO:0000313" key="2">
    <source>
        <dbReference type="Proteomes" id="UP001482620"/>
    </source>
</evidence>
<accession>A0ABV0V5Q4</accession>
<keyword evidence="2" id="KW-1185">Reference proteome</keyword>
<name>A0ABV0V5Q4_9TELE</name>
<reference evidence="1 2" key="1">
    <citation type="submission" date="2021-06" db="EMBL/GenBank/DDBJ databases">
        <authorList>
            <person name="Palmer J.M."/>
        </authorList>
    </citation>
    <scope>NUCLEOTIDE SEQUENCE [LARGE SCALE GENOMIC DNA]</scope>
    <source>
        <strain evidence="2">if_2019</strain>
        <tissue evidence="1">Muscle</tissue>
    </source>
</reference>
<gene>
    <name evidence="1" type="ORF">ILYODFUR_024262</name>
</gene>
<evidence type="ECO:0000313" key="1">
    <source>
        <dbReference type="EMBL" id="MEQ2252676.1"/>
    </source>
</evidence>
<proteinExistence type="predicted"/>